<dbReference type="PANTHER" id="PTHR45716:SF1">
    <property type="entry name" value="SYNAPTOTAGMIN-LIKE PROTEIN 3"/>
    <property type="match status" value="1"/>
</dbReference>
<proteinExistence type="predicted"/>
<dbReference type="PROSITE" id="PS50004">
    <property type="entry name" value="C2"/>
    <property type="match status" value="1"/>
</dbReference>
<feature type="region of interest" description="Disordered" evidence="1">
    <location>
        <begin position="39"/>
        <end position="59"/>
    </location>
</feature>
<dbReference type="Proteomes" id="UP001501940">
    <property type="component" value="Chromosome 12"/>
</dbReference>
<gene>
    <name evidence="3" type="primary">SYTL3</name>
</gene>
<evidence type="ECO:0000313" key="4">
    <source>
        <dbReference type="Proteomes" id="UP001501940"/>
    </source>
</evidence>
<dbReference type="Pfam" id="PF00168">
    <property type="entry name" value="C2"/>
    <property type="match status" value="1"/>
</dbReference>
<feature type="domain" description="C2" evidence="2">
    <location>
        <begin position="74"/>
        <end position="150"/>
    </location>
</feature>
<dbReference type="GO" id="GO:0042043">
    <property type="term" value="F:neurexin family protein binding"/>
    <property type="evidence" value="ECO:0007669"/>
    <property type="project" value="TreeGrafter"/>
</dbReference>
<dbReference type="GO" id="GO:0005886">
    <property type="term" value="C:plasma membrane"/>
    <property type="evidence" value="ECO:0007669"/>
    <property type="project" value="TreeGrafter"/>
</dbReference>
<dbReference type="InterPro" id="IPR035892">
    <property type="entry name" value="C2_domain_sf"/>
</dbReference>
<organism evidence="3 4">
    <name type="scientific">Amphiprion ocellaris</name>
    <name type="common">Clown anemonefish</name>
    <dbReference type="NCBI Taxonomy" id="80972"/>
    <lineage>
        <taxon>Eukaryota</taxon>
        <taxon>Metazoa</taxon>
        <taxon>Chordata</taxon>
        <taxon>Craniata</taxon>
        <taxon>Vertebrata</taxon>
        <taxon>Euteleostomi</taxon>
        <taxon>Actinopterygii</taxon>
        <taxon>Neopterygii</taxon>
        <taxon>Teleostei</taxon>
        <taxon>Neoteleostei</taxon>
        <taxon>Acanthomorphata</taxon>
        <taxon>Ovalentaria</taxon>
        <taxon>Pomacentridae</taxon>
        <taxon>Amphiprion</taxon>
    </lineage>
</organism>
<dbReference type="GO" id="GO:0006887">
    <property type="term" value="P:exocytosis"/>
    <property type="evidence" value="ECO:0007669"/>
    <property type="project" value="TreeGrafter"/>
</dbReference>
<name>A0AAQ6AFR6_AMPOC</name>
<sequence length="150" mass="16777">MEDLMVSFASQIKKISTSHSDVHGHLLRVDKSQRRPHFHYSTQKSLSDTDISKSSNASNGSISTDCGLIENTAVAGELELALAYNTNTSNLEITVGTCRNLIHGDSKRRKCHPYVKLCVLPDKSYKLKTTVKRNTTDPVYNEVLKVKRQN</sequence>
<dbReference type="GeneTree" id="ENSGT00940000167198"/>
<reference evidence="3 4" key="1">
    <citation type="submission" date="2022-01" db="EMBL/GenBank/DDBJ databases">
        <title>A chromosome-scale genome assembly of the false clownfish, Amphiprion ocellaris.</title>
        <authorList>
            <person name="Ryu T."/>
        </authorList>
    </citation>
    <scope>NUCLEOTIDE SEQUENCE [LARGE SCALE GENOMIC DNA]</scope>
</reference>
<dbReference type="AlphaFoldDB" id="A0AAQ6AFR6"/>
<reference evidence="3" key="3">
    <citation type="submission" date="2025-09" db="UniProtKB">
        <authorList>
            <consortium name="Ensembl"/>
        </authorList>
    </citation>
    <scope>IDENTIFICATION</scope>
</reference>
<accession>A0AAQ6AFR6</accession>
<feature type="compositionally biased region" description="Polar residues" evidence="1">
    <location>
        <begin position="40"/>
        <end position="49"/>
    </location>
</feature>
<dbReference type="SUPFAM" id="SSF49562">
    <property type="entry name" value="C2 domain (Calcium/lipid-binding domain, CaLB)"/>
    <property type="match status" value="1"/>
</dbReference>
<dbReference type="Ensembl" id="ENSAOCT00000082518.1">
    <property type="protein sequence ID" value="ENSAOCP00000077243.1"/>
    <property type="gene ID" value="ENSAOCG00000028510.1"/>
</dbReference>
<evidence type="ECO:0000259" key="2">
    <source>
        <dbReference type="PROSITE" id="PS50004"/>
    </source>
</evidence>
<reference evidence="3" key="2">
    <citation type="submission" date="2025-08" db="UniProtKB">
        <authorList>
            <consortium name="Ensembl"/>
        </authorList>
    </citation>
    <scope>IDENTIFICATION</scope>
</reference>
<evidence type="ECO:0000256" key="1">
    <source>
        <dbReference type="SAM" id="MobiDB-lite"/>
    </source>
</evidence>
<dbReference type="Gene3D" id="2.60.40.150">
    <property type="entry name" value="C2 domain"/>
    <property type="match status" value="1"/>
</dbReference>
<dbReference type="PANTHER" id="PTHR45716">
    <property type="entry name" value="BITESIZE, ISOFORM I"/>
    <property type="match status" value="1"/>
</dbReference>
<evidence type="ECO:0000313" key="3">
    <source>
        <dbReference type="Ensembl" id="ENSAOCP00000077243.1"/>
    </source>
</evidence>
<protein>
    <recommendedName>
        <fullName evidence="2">C2 domain-containing protein</fullName>
    </recommendedName>
</protein>
<keyword evidence="4" id="KW-1185">Reference proteome</keyword>
<dbReference type="InterPro" id="IPR000008">
    <property type="entry name" value="C2_dom"/>
</dbReference>
<dbReference type="GO" id="GO:0070382">
    <property type="term" value="C:exocytic vesicle"/>
    <property type="evidence" value="ECO:0007669"/>
    <property type="project" value="TreeGrafter"/>
</dbReference>